<protein>
    <submittedName>
        <fullName evidence="3">Polysaccharide pyruvyl transferase</fullName>
    </submittedName>
</protein>
<keyword evidence="3" id="KW-0808">Transferase</keyword>
<dbReference type="InterPro" id="IPR007345">
    <property type="entry name" value="Polysacch_pyruvyl_Trfase"/>
</dbReference>
<keyword evidence="1" id="KW-0175">Coiled coil</keyword>
<reference evidence="4" key="1">
    <citation type="submission" date="2016-10" db="EMBL/GenBank/DDBJ databases">
        <authorList>
            <person name="Varghese N."/>
            <person name="Submissions S."/>
        </authorList>
    </citation>
    <scope>NUCLEOTIDE SEQUENCE [LARGE SCALE GENOMIC DNA]</scope>
    <source>
        <strain evidence="4">BL47</strain>
    </source>
</reference>
<accession>A0A1H0C3J2</accession>
<gene>
    <name evidence="3" type="ORF">SAMN05216360_1098</name>
</gene>
<evidence type="ECO:0000259" key="2">
    <source>
        <dbReference type="Pfam" id="PF04230"/>
    </source>
</evidence>
<evidence type="ECO:0000313" key="3">
    <source>
        <dbReference type="EMBL" id="SDN52429.1"/>
    </source>
</evidence>
<dbReference type="AlphaFoldDB" id="A0A1H0C3J2"/>
<organism evidence="3 4">
    <name type="scientific">Methylobacterium phyllostachyos</name>
    <dbReference type="NCBI Taxonomy" id="582672"/>
    <lineage>
        <taxon>Bacteria</taxon>
        <taxon>Pseudomonadati</taxon>
        <taxon>Pseudomonadota</taxon>
        <taxon>Alphaproteobacteria</taxon>
        <taxon>Hyphomicrobiales</taxon>
        <taxon>Methylobacteriaceae</taxon>
        <taxon>Methylobacterium</taxon>
    </lineage>
</organism>
<name>A0A1H0C3J2_9HYPH</name>
<proteinExistence type="predicted"/>
<feature type="non-terminal residue" evidence="3">
    <location>
        <position position="383"/>
    </location>
</feature>
<dbReference type="STRING" id="582672.SAMN05216360_1098"/>
<sequence>MKSRIKYWTKDENVRNFGDSLSEFLASELFLDIEDNGPDVHLIGSVISDGFVPPPRLDQDGREIEGPRVTFWGCGIRQPESLTLQNYENVELLAVRGPVSASDLRLGASVPTGDPALLLPALYEPRMVQRFAGRRICIPHFHEKRSDRELLDLCGCELVLRPNIAPGNDAIKSFIDALCSASFVLTASLHGAITAAAYGRPFAFWNIGWLDLPTKWQDTAALLNIPFQLCTTVEEAETFFREEVVQNYRRPPTWQLLSRAPFPLKPVALLKVLDYELRAEACGSEKVGEFLSLFTELSSHFDRLAVGINERRARRWASLGRDVDRARGEAEHARDESVALRSQVDNLSAELEAARTEAAALHERLRAHVAQSEQAAAEAASRT</sequence>
<dbReference type="Proteomes" id="UP000198704">
    <property type="component" value="Unassembled WGS sequence"/>
</dbReference>
<dbReference type="RefSeq" id="WP_167627714.1">
    <property type="nucleotide sequence ID" value="NZ_FNHS01000009.1"/>
</dbReference>
<keyword evidence="4" id="KW-1185">Reference proteome</keyword>
<evidence type="ECO:0000313" key="4">
    <source>
        <dbReference type="Proteomes" id="UP000198704"/>
    </source>
</evidence>
<feature type="domain" description="Polysaccharide pyruvyl transferase" evidence="2">
    <location>
        <begin position="68"/>
        <end position="203"/>
    </location>
</feature>
<dbReference type="GO" id="GO:0016740">
    <property type="term" value="F:transferase activity"/>
    <property type="evidence" value="ECO:0007669"/>
    <property type="project" value="UniProtKB-KW"/>
</dbReference>
<dbReference type="EMBL" id="FNHS01000009">
    <property type="protein sequence ID" value="SDN52429.1"/>
    <property type="molecule type" value="Genomic_DNA"/>
</dbReference>
<feature type="coiled-coil region" evidence="1">
    <location>
        <begin position="323"/>
        <end position="371"/>
    </location>
</feature>
<dbReference type="Pfam" id="PF04230">
    <property type="entry name" value="PS_pyruv_trans"/>
    <property type="match status" value="1"/>
</dbReference>
<evidence type="ECO:0000256" key="1">
    <source>
        <dbReference type="SAM" id="Coils"/>
    </source>
</evidence>